<gene>
    <name evidence="2" type="ORF">ILUMI_17881</name>
</gene>
<keyword evidence="3" id="KW-1185">Reference proteome</keyword>
<feature type="region of interest" description="Disordered" evidence="1">
    <location>
        <begin position="88"/>
        <end position="116"/>
    </location>
</feature>
<name>A0A8K0CQ82_IGNLU</name>
<evidence type="ECO:0000313" key="2">
    <source>
        <dbReference type="EMBL" id="KAF2888292.1"/>
    </source>
</evidence>
<dbReference type="InterPro" id="IPR011011">
    <property type="entry name" value="Znf_FYVE_PHD"/>
</dbReference>
<evidence type="ECO:0000256" key="1">
    <source>
        <dbReference type="SAM" id="MobiDB-lite"/>
    </source>
</evidence>
<dbReference type="SUPFAM" id="SSF57903">
    <property type="entry name" value="FYVE/PHD zinc finger"/>
    <property type="match status" value="1"/>
</dbReference>
<comment type="caution">
    <text evidence="2">The sequence shown here is derived from an EMBL/GenBank/DDBJ whole genome shotgun (WGS) entry which is preliminary data.</text>
</comment>
<reference evidence="2" key="1">
    <citation type="submission" date="2019-08" db="EMBL/GenBank/DDBJ databases">
        <title>The genome of the North American firefly Photinus pyralis.</title>
        <authorList>
            <consortium name="Photinus pyralis genome working group"/>
            <person name="Fallon T.R."/>
            <person name="Sander Lower S.E."/>
            <person name="Weng J.-K."/>
        </authorList>
    </citation>
    <scope>NUCLEOTIDE SEQUENCE</scope>
    <source>
        <strain evidence="2">TRF0915ILg1</strain>
        <tissue evidence="2">Whole body</tissue>
    </source>
</reference>
<dbReference type="EMBL" id="VTPC01078499">
    <property type="protein sequence ID" value="KAF2888292.1"/>
    <property type="molecule type" value="Genomic_DNA"/>
</dbReference>
<proteinExistence type="predicted"/>
<sequence length="211" mass="23805">MPIDPTIFGEENFLASDYLLSIENNTTNLINQDQAAPTPKANICHEQTPNNILTPRKTILSPLPFPTVVKARKRVNAKHSATSTAIPLKADLENCRKTRKRDASPTKKRQSRNIKNQKPLQNFLVQMKKFRLPRGRRKFRNLLRQAQAQATNGIWKIFVTTATMISPTKEHEACFICNESGNNEAWYGCRGCGQWAHKDYSGADAPAIISM</sequence>
<dbReference type="AlphaFoldDB" id="A0A8K0CQ82"/>
<evidence type="ECO:0000313" key="3">
    <source>
        <dbReference type="Proteomes" id="UP000801492"/>
    </source>
</evidence>
<protein>
    <submittedName>
        <fullName evidence="2">Uncharacterized protein</fullName>
    </submittedName>
</protein>
<accession>A0A8K0CQ82</accession>
<organism evidence="2 3">
    <name type="scientific">Ignelater luminosus</name>
    <name type="common">Cucubano</name>
    <name type="synonym">Pyrophorus luminosus</name>
    <dbReference type="NCBI Taxonomy" id="2038154"/>
    <lineage>
        <taxon>Eukaryota</taxon>
        <taxon>Metazoa</taxon>
        <taxon>Ecdysozoa</taxon>
        <taxon>Arthropoda</taxon>
        <taxon>Hexapoda</taxon>
        <taxon>Insecta</taxon>
        <taxon>Pterygota</taxon>
        <taxon>Neoptera</taxon>
        <taxon>Endopterygota</taxon>
        <taxon>Coleoptera</taxon>
        <taxon>Polyphaga</taxon>
        <taxon>Elateriformia</taxon>
        <taxon>Elateroidea</taxon>
        <taxon>Elateridae</taxon>
        <taxon>Agrypninae</taxon>
        <taxon>Pyrophorini</taxon>
        <taxon>Ignelater</taxon>
    </lineage>
</organism>
<dbReference type="Proteomes" id="UP000801492">
    <property type="component" value="Unassembled WGS sequence"/>
</dbReference>
<dbReference type="CDD" id="cd15517">
    <property type="entry name" value="PHD_TCF19_like"/>
    <property type="match status" value="1"/>
</dbReference>
<feature type="compositionally biased region" description="Basic and acidic residues" evidence="1">
    <location>
        <begin position="90"/>
        <end position="105"/>
    </location>
</feature>